<dbReference type="InterPro" id="IPR000391">
    <property type="entry name" value="Rng_hydr_dOase-bsu"/>
</dbReference>
<evidence type="ECO:0000313" key="5">
    <source>
        <dbReference type="Proteomes" id="UP001500466"/>
    </source>
</evidence>
<dbReference type="EMBL" id="BAABHS010000034">
    <property type="protein sequence ID" value="GAA4988015.1"/>
    <property type="molecule type" value="Genomic_DNA"/>
</dbReference>
<evidence type="ECO:0000256" key="2">
    <source>
        <dbReference type="ARBA" id="ARBA00023002"/>
    </source>
</evidence>
<dbReference type="PANTHER" id="PTHR41534:SF2">
    <property type="entry name" value="3-PHENYLPROPIONATE_CINNAMIC ACID DIOXYGENASE SUBUNIT BETA"/>
    <property type="match status" value="1"/>
</dbReference>
<protein>
    <recommendedName>
        <fullName evidence="6">3-phenylpropionate/cinnamic acid dioxygenase, small subunit</fullName>
    </recommendedName>
</protein>
<dbReference type="CDD" id="cd00667">
    <property type="entry name" value="ring_hydroxylating_dioxygenases_beta"/>
    <property type="match status" value="1"/>
</dbReference>
<dbReference type="PANTHER" id="PTHR41534">
    <property type="entry name" value="BLR3401 PROTEIN"/>
    <property type="match status" value="1"/>
</dbReference>
<comment type="similarity">
    <text evidence="1">Belongs to the bacterial ring-hydroxylating dioxygenase beta subunit family.</text>
</comment>
<dbReference type="Pfam" id="PF00866">
    <property type="entry name" value="Ring_hydroxyl_B"/>
    <property type="match status" value="1"/>
</dbReference>
<evidence type="ECO:0000313" key="4">
    <source>
        <dbReference type="EMBL" id="GAA4988015.1"/>
    </source>
</evidence>
<evidence type="ECO:0000256" key="3">
    <source>
        <dbReference type="SAM" id="MobiDB-lite"/>
    </source>
</evidence>
<reference evidence="5" key="1">
    <citation type="journal article" date="2019" name="Int. J. Syst. Evol. Microbiol.">
        <title>The Global Catalogue of Microorganisms (GCM) 10K type strain sequencing project: providing services to taxonomists for standard genome sequencing and annotation.</title>
        <authorList>
            <consortium name="The Broad Institute Genomics Platform"/>
            <consortium name="The Broad Institute Genome Sequencing Center for Infectious Disease"/>
            <person name="Wu L."/>
            <person name="Ma J."/>
        </authorList>
    </citation>
    <scope>NUCLEOTIDE SEQUENCE [LARGE SCALE GENOMIC DNA]</scope>
    <source>
        <strain evidence="5">JCM 17986</strain>
    </source>
</reference>
<dbReference type="Gene3D" id="3.10.450.50">
    <property type="match status" value="1"/>
</dbReference>
<evidence type="ECO:0008006" key="6">
    <source>
        <dbReference type="Google" id="ProtNLM"/>
    </source>
</evidence>
<feature type="region of interest" description="Disordered" evidence="3">
    <location>
        <begin position="39"/>
        <end position="58"/>
    </location>
</feature>
<keyword evidence="2" id="KW-0560">Oxidoreductase</keyword>
<accession>A0ABP9I5U3</accession>
<gene>
    <name evidence="4" type="ORF">GCM10023205_68680</name>
</gene>
<dbReference type="RefSeq" id="WP_345679705.1">
    <property type="nucleotide sequence ID" value="NZ_BAABHS010000034.1"/>
</dbReference>
<sequence length="163" mass="18652">MSTHAAVTEFLFEESAALDETRYGDWLDLLTEDFRYEVPQPITPQSPDEPQYTSRMPISSESKGSLRMRFDRMSSEYAWADRPKHFLRHFVSNIRVRRIGDDVWEVRSNVLVARSRTSEETVLATAGRLDVLHGNPKDGFRLAARTVHLDVEVPSAAQLAPIY</sequence>
<evidence type="ECO:0000256" key="1">
    <source>
        <dbReference type="ARBA" id="ARBA00009570"/>
    </source>
</evidence>
<name>A0ABP9I5U3_9ACTN</name>
<organism evidence="4 5">
    <name type="scientific">Yinghuangia aomiensis</name>
    <dbReference type="NCBI Taxonomy" id="676205"/>
    <lineage>
        <taxon>Bacteria</taxon>
        <taxon>Bacillati</taxon>
        <taxon>Actinomycetota</taxon>
        <taxon>Actinomycetes</taxon>
        <taxon>Kitasatosporales</taxon>
        <taxon>Streptomycetaceae</taxon>
        <taxon>Yinghuangia</taxon>
    </lineage>
</organism>
<dbReference type="Proteomes" id="UP001500466">
    <property type="component" value="Unassembled WGS sequence"/>
</dbReference>
<feature type="compositionally biased region" description="Polar residues" evidence="3">
    <location>
        <begin position="43"/>
        <end position="58"/>
    </location>
</feature>
<dbReference type="InterPro" id="IPR032710">
    <property type="entry name" value="NTF2-like_dom_sf"/>
</dbReference>
<dbReference type="SUPFAM" id="SSF54427">
    <property type="entry name" value="NTF2-like"/>
    <property type="match status" value="1"/>
</dbReference>
<keyword evidence="5" id="KW-1185">Reference proteome</keyword>
<comment type="caution">
    <text evidence="4">The sequence shown here is derived from an EMBL/GenBank/DDBJ whole genome shotgun (WGS) entry which is preliminary data.</text>
</comment>
<proteinExistence type="inferred from homology"/>